<reference evidence="4 5" key="1">
    <citation type="submission" date="2016-08" db="EMBL/GenBank/DDBJ databases">
        <authorList>
            <person name="Seilhamer J.J."/>
        </authorList>
    </citation>
    <scope>NUCLEOTIDE SEQUENCE [LARGE SCALE GENOMIC DNA]</scope>
    <source>
        <strain evidence="4 5">KCTC 42603</strain>
    </source>
</reference>
<dbReference type="Proteomes" id="UP000175691">
    <property type="component" value="Unassembled WGS sequence"/>
</dbReference>
<dbReference type="EC" id="2.7.7.7" evidence="1"/>
<dbReference type="Gene3D" id="3.40.50.300">
    <property type="entry name" value="P-loop containing nucleotide triphosphate hydrolases"/>
    <property type="match status" value="1"/>
</dbReference>
<dbReference type="Pfam" id="PF13177">
    <property type="entry name" value="DNA_pol3_delta2"/>
    <property type="match status" value="1"/>
</dbReference>
<evidence type="ECO:0000313" key="4">
    <source>
        <dbReference type="EMBL" id="OFC72696.1"/>
    </source>
</evidence>
<accession>A0A1E7ZGR9</accession>
<dbReference type="GO" id="GO:0008408">
    <property type="term" value="F:3'-5' exonuclease activity"/>
    <property type="evidence" value="ECO:0007669"/>
    <property type="project" value="InterPro"/>
</dbReference>
<dbReference type="CDD" id="cd00009">
    <property type="entry name" value="AAA"/>
    <property type="match status" value="1"/>
</dbReference>
<name>A0A1E7ZGR9_9ALTE</name>
<dbReference type="GO" id="GO:0009360">
    <property type="term" value="C:DNA polymerase III complex"/>
    <property type="evidence" value="ECO:0007669"/>
    <property type="project" value="TreeGrafter"/>
</dbReference>
<dbReference type="PANTHER" id="PTHR11669">
    <property type="entry name" value="REPLICATION FACTOR C / DNA POLYMERASE III GAMMA-TAU SUBUNIT"/>
    <property type="match status" value="1"/>
</dbReference>
<keyword evidence="2" id="KW-0808">Transferase</keyword>
<dbReference type="NCBIfam" id="TIGR00678">
    <property type="entry name" value="holB"/>
    <property type="match status" value="1"/>
</dbReference>
<comment type="catalytic activity">
    <reaction evidence="3">
        <text>DNA(n) + a 2'-deoxyribonucleoside 5'-triphosphate = DNA(n+1) + diphosphate</text>
        <dbReference type="Rhea" id="RHEA:22508"/>
        <dbReference type="Rhea" id="RHEA-COMP:17339"/>
        <dbReference type="Rhea" id="RHEA-COMP:17340"/>
        <dbReference type="ChEBI" id="CHEBI:33019"/>
        <dbReference type="ChEBI" id="CHEBI:61560"/>
        <dbReference type="ChEBI" id="CHEBI:173112"/>
        <dbReference type="EC" id="2.7.7.7"/>
    </reaction>
</comment>
<dbReference type="EMBL" id="MDHN01000003">
    <property type="protein sequence ID" value="OFC72696.1"/>
    <property type="molecule type" value="Genomic_DNA"/>
</dbReference>
<evidence type="ECO:0000256" key="2">
    <source>
        <dbReference type="ARBA" id="ARBA00022932"/>
    </source>
</evidence>
<protein>
    <recommendedName>
        <fullName evidence="1">DNA-directed DNA polymerase</fullName>
        <ecNumber evidence="1">2.7.7.7</ecNumber>
    </recommendedName>
</protein>
<comment type="caution">
    <text evidence="4">The sequence shown here is derived from an EMBL/GenBank/DDBJ whole genome shotgun (WGS) entry which is preliminary data.</text>
</comment>
<evidence type="ECO:0000256" key="1">
    <source>
        <dbReference type="ARBA" id="ARBA00012417"/>
    </source>
</evidence>
<proteinExistence type="predicted"/>
<organism evidence="4 5">
    <name type="scientific">Alteromonas confluentis</name>
    <dbReference type="NCBI Taxonomy" id="1656094"/>
    <lineage>
        <taxon>Bacteria</taxon>
        <taxon>Pseudomonadati</taxon>
        <taxon>Pseudomonadota</taxon>
        <taxon>Gammaproteobacteria</taxon>
        <taxon>Alteromonadales</taxon>
        <taxon>Alteromonadaceae</taxon>
        <taxon>Alteromonas/Salinimonas group</taxon>
        <taxon>Alteromonas</taxon>
    </lineage>
</organism>
<dbReference type="InterPro" id="IPR050238">
    <property type="entry name" value="DNA_Rep/Repair_Clamp_Loader"/>
</dbReference>
<evidence type="ECO:0000313" key="5">
    <source>
        <dbReference type="Proteomes" id="UP000175691"/>
    </source>
</evidence>
<dbReference type="InterPro" id="IPR027417">
    <property type="entry name" value="P-loop_NTPase"/>
</dbReference>
<sequence>MLPWFQSVYSQFIRRLQSQTLHHALLLSGPVGLGKTALADELAKSLLCKQLTAQGSCGACQSCQLFAAGNHPDFHPLVSEKQIGVDTIRGGIAKLSGTAQLGHNKVLVIHHADTMTEAASNALLKTLEEPTTNTYLILLASKLNALLPTILSRSEKHVLKLPAEGETLNWLAGQGHNDVTPATLKAYGNSPFLVKASLEDESKGLSFSEFQEGIARLMSGADSSVQLASKWQDSGKQVVSWLQSAAHEKYVQSLLPADYEAYSYCQQALKHFEHPGVNKTVILTGVLDVFAVNPL</sequence>
<dbReference type="AlphaFoldDB" id="A0A1E7ZGR9"/>
<dbReference type="InterPro" id="IPR004622">
    <property type="entry name" value="DNA_pol_HolB"/>
</dbReference>
<dbReference type="PANTHER" id="PTHR11669:SF8">
    <property type="entry name" value="DNA POLYMERASE III SUBUNIT DELTA"/>
    <property type="match status" value="1"/>
</dbReference>
<dbReference type="STRING" id="1656094.BFC18_01755"/>
<keyword evidence="2" id="KW-0548">Nucleotidyltransferase</keyword>
<keyword evidence="2" id="KW-0239">DNA-directed DNA polymerase</keyword>
<dbReference type="GO" id="GO:0003887">
    <property type="term" value="F:DNA-directed DNA polymerase activity"/>
    <property type="evidence" value="ECO:0007669"/>
    <property type="project" value="UniProtKB-KW"/>
</dbReference>
<keyword evidence="5" id="KW-1185">Reference proteome</keyword>
<dbReference type="GO" id="GO:0006261">
    <property type="term" value="P:DNA-templated DNA replication"/>
    <property type="evidence" value="ECO:0007669"/>
    <property type="project" value="TreeGrafter"/>
</dbReference>
<dbReference type="SUPFAM" id="SSF52540">
    <property type="entry name" value="P-loop containing nucleoside triphosphate hydrolases"/>
    <property type="match status" value="1"/>
</dbReference>
<evidence type="ECO:0000256" key="3">
    <source>
        <dbReference type="ARBA" id="ARBA00049244"/>
    </source>
</evidence>
<gene>
    <name evidence="4" type="ORF">BFC18_01755</name>
</gene>